<feature type="compositionally biased region" description="Basic and acidic residues" evidence="1">
    <location>
        <begin position="302"/>
        <end position="317"/>
    </location>
</feature>
<dbReference type="EMBL" id="CM018039">
    <property type="protein sequence ID" value="KAA8536950.1"/>
    <property type="molecule type" value="Genomic_DNA"/>
</dbReference>
<name>A0A5J5B316_9ASTE</name>
<organism evidence="2 3">
    <name type="scientific">Nyssa sinensis</name>
    <dbReference type="NCBI Taxonomy" id="561372"/>
    <lineage>
        <taxon>Eukaryota</taxon>
        <taxon>Viridiplantae</taxon>
        <taxon>Streptophyta</taxon>
        <taxon>Embryophyta</taxon>
        <taxon>Tracheophyta</taxon>
        <taxon>Spermatophyta</taxon>
        <taxon>Magnoliopsida</taxon>
        <taxon>eudicotyledons</taxon>
        <taxon>Gunneridae</taxon>
        <taxon>Pentapetalae</taxon>
        <taxon>asterids</taxon>
        <taxon>Cornales</taxon>
        <taxon>Nyssaceae</taxon>
        <taxon>Nyssa</taxon>
    </lineage>
</organism>
<dbReference type="OrthoDB" id="1302331at2759"/>
<sequence length="317" mass="35088">MLVQGVVDLLLQGVVELLVQGVDLPMLVSARGGGYATARGGRSATARGGGVASARGGFANASGVGFASASCGGFNRAVSDDDDSVFTVSSFEKEYMCNNNEMAENHSSGNDDENYKDEDWQDKDDGYISDYKSDDNCSAHSSDDGGQTRMADRYLKGKFFKWKEGENIVLEKGMLFDDVYQFRAKLDLKLDGMHVEILEKFDVKVSRMQLYKAKRKALEKLEGSHAKSYAKISGYAHEVRKTNPGSLVKLELERIHPNPELPTFKSDDEDSDDDNESLENDDSSDMAVDPPESQSNLNQKDVMVDERRRLKQKMDGQ</sequence>
<feature type="compositionally biased region" description="Acidic residues" evidence="1">
    <location>
        <begin position="267"/>
        <end position="284"/>
    </location>
</feature>
<evidence type="ECO:0000313" key="2">
    <source>
        <dbReference type="EMBL" id="KAA8536950.1"/>
    </source>
</evidence>
<reference evidence="2 3" key="1">
    <citation type="submission" date="2019-09" db="EMBL/GenBank/DDBJ databases">
        <title>A chromosome-level genome assembly of the Chinese tupelo Nyssa sinensis.</title>
        <authorList>
            <person name="Yang X."/>
            <person name="Kang M."/>
            <person name="Yang Y."/>
            <person name="Xiong H."/>
            <person name="Wang M."/>
            <person name="Zhang Z."/>
            <person name="Wang Z."/>
            <person name="Wu H."/>
            <person name="Ma T."/>
            <person name="Liu J."/>
            <person name="Xi Z."/>
        </authorList>
    </citation>
    <scope>NUCLEOTIDE SEQUENCE [LARGE SCALE GENOMIC DNA]</scope>
    <source>
        <strain evidence="2">J267</strain>
        <tissue evidence="2">Leaf</tissue>
    </source>
</reference>
<dbReference type="AlphaFoldDB" id="A0A5J5B316"/>
<proteinExistence type="predicted"/>
<evidence type="ECO:0000313" key="3">
    <source>
        <dbReference type="Proteomes" id="UP000325577"/>
    </source>
</evidence>
<feature type="region of interest" description="Disordered" evidence="1">
    <location>
        <begin position="258"/>
        <end position="317"/>
    </location>
</feature>
<gene>
    <name evidence="2" type="ORF">F0562_029428</name>
</gene>
<keyword evidence="3" id="KW-1185">Reference proteome</keyword>
<accession>A0A5J5B316</accession>
<dbReference type="Proteomes" id="UP000325577">
    <property type="component" value="Linkage Group LG16"/>
</dbReference>
<evidence type="ECO:0000256" key="1">
    <source>
        <dbReference type="SAM" id="MobiDB-lite"/>
    </source>
</evidence>
<protein>
    <submittedName>
        <fullName evidence="2">Uncharacterized protein</fullName>
    </submittedName>
</protein>